<protein>
    <submittedName>
        <fullName evidence="3">Lysophospholipase</fullName>
    </submittedName>
</protein>
<dbReference type="PANTHER" id="PTHR43194:SF2">
    <property type="entry name" value="PEROXISOMAL MEMBRANE PROTEIN LPX1"/>
    <property type="match status" value="1"/>
</dbReference>
<sequence length="351" mass="36781">MHKLSRFSFLVGVVLLAVSAASQGAPAKSLGGPLNLADEGMFFVSGTSVLSTHPGASPAGPSRPGTVTVNQMYVHYRIPAQLTSPTPIVLVHGGGLTGASYETTPDGREGWATYLARKGYAVYVVDTPGRGRSGFNATAINQAKAESSVAALPGNVLMVTAELAWPLFRFGPTSGTGFPDTQFPTEAFAAFGSQGVPFGEATLEGGAMGTAPRALAALLDRIGPAVVVVHSLAGPFADALVEMRPRLVKAVVNIEGAQAIVPTEAQIEAYRGIPVLELFGDHLDSPVFTGRPRYEGRKAVVERINKQQEGKASLVRLPDVGMKGNSHMMMQDGNNLQVADFLLGWISGNVK</sequence>
<dbReference type="SUPFAM" id="SSF53474">
    <property type="entry name" value="alpha/beta-Hydrolases"/>
    <property type="match status" value="1"/>
</dbReference>
<feature type="signal peptide" evidence="1">
    <location>
        <begin position="1"/>
        <end position="27"/>
    </location>
</feature>
<dbReference type="Proteomes" id="UP000092839">
    <property type="component" value="Chromosome"/>
</dbReference>
<dbReference type="AlphaFoldDB" id="A0A1B1UAV4"/>
<evidence type="ECO:0000259" key="2">
    <source>
        <dbReference type="Pfam" id="PF00561"/>
    </source>
</evidence>
<proteinExistence type="predicted"/>
<dbReference type="PANTHER" id="PTHR43194">
    <property type="entry name" value="HYDROLASE ALPHA/BETA FOLD FAMILY"/>
    <property type="match status" value="1"/>
</dbReference>
<reference evidence="3 4" key="1">
    <citation type="submission" date="2016-07" db="EMBL/GenBank/DDBJ databases">
        <title>Complete genome sequence of Bradyrhizobium icense LMTR 13T, a potential inoculant strain isolated from lima bean (Phaseolus lunatus) in Peru.</title>
        <authorList>
            <person name="Ormeno-Orrillo E."/>
            <person name="Duran D."/>
            <person name="Rogel M.A."/>
            <person name="Rey L."/>
            <person name="Imperial J."/>
            <person name="Ruiz-Argueso T."/>
            <person name="Martinez-Romero E."/>
        </authorList>
    </citation>
    <scope>NUCLEOTIDE SEQUENCE [LARGE SCALE GENOMIC DNA]</scope>
    <source>
        <strain evidence="3 4">LMTR 13</strain>
    </source>
</reference>
<dbReference type="InterPro" id="IPR000073">
    <property type="entry name" value="AB_hydrolase_1"/>
</dbReference>
<name>A0A1B1UAV4_9BRAD</name>
<dbReference type="OrthoDB" id="7820973at2"/>
<gene>
    <name evidence="3" type="ORF">LMTR13_06485</name>
</gene>
<dbReference type="RefSeq" id="WP_065727161.1">
    <property type="nucleotide sequence ID" value="NZ_CP016428.1"/>
</dbReference>
<keyword evidence="4" id="KW-1185">Reference proteome</keyword>
<dbReference type="InterPro" id="IPR050228">
    <property type="entry name" value="Carboxylesterase_BioH"/>
</dbReference>
<organism evidence="3 4">
    <name type="scientific">Bradyrhizobium icense</name>
    <dbReference type="NCBI Taxonomy" id="1274631"/>
    <lineage>
        <taxon>Bacteria</taxon>
        <taxon>Pseudomonadati</taxon>
        <taxon>Pseudomonadota</taxon>
        <taxon>Alphaproteobacteria</taxon>
        <taxon>Hyphomicrobiales</taxon>
        <taxon>Nitrobacteraceae</taxon>
        <taxon>Bradyrhizobium</taxon>
    </lineage>
</organism>
<feature type="domain" description="AB hydrolase-1" evidence="2">
    <location>
        <begin position="87"/>
        <end position="258"/>
    </location>
</feature>
<evidence type="ECO:0000313" key="4">
    <source>
        <dbReference type="Proteomes" id="UP000092839"/>
    </source>
</evidence>
<dbReference type="EMBL" id="CP016428">
    <property type="protein sequence ID" value="ANV99872.1"/>
    <property type="molecule type" value="Genomic_DNA"/>
</dbReference>
<dbReference type="CDD" id="cd12807">
    <property type="entry name" value="Esterase_713"/>
    <property type="match status" value="1"/>
</dbReference>
<dbReference type="STRING" id="1274631.LMTR13_06485"/>
<evidence type="ECO:0000313" key="3">
    <source>
        <dbReference type="EMBL" id="ANV99872.1"/>
    </source>
</evidence>
<dbReference type="Gene3D" id="3.40.50.1820">
    <property type="entry name" value="alpha/beta hydrolase"/>
    <property type="match status" value="1"/>
</dbReference>
<dbReference type="KEGG" id="bic:LMTR13_06485"/>
<dbReference type="InterPro" id="IPR029058">
    <property type="entry name" value="AB_hydrolase_fold"/>
</dbReference>
<feature type="chain" id="PRO_5008530385" evidence="1">
    <location>
        <begin position="28"/>
        <end position="351"/>
    </location>
</feature>
<evidence type="ECO:0000256" key="1">
    <source>
        <dbReference type="SAM" id="SignalP"/>
    </source>
</evidence>
<dbReference type="Pfam" id="PF00561">
    <property type="entry name" value="Abhydrolase_1"/>
    <property type="match status" value="1"/>
</dbReference>
<keyword evidence="1" id="KW-0732">Signal</keyword>
<accession>A0A1B1UAV4</accession>